<dbReference type="GO" id="GO:0016787">
    <property type="term" value="F:hydrolase activity"/>
    <property type="evidence" value="ECO:0007669"/>
    <property type="project" value="UniProtKB-KW"/>
</dbReference>
<reference evidence="2" key="1">
    <citation type="journal article" date="2019" name="Int. J. Syst. Evol. Microbiol.">
        <title>The Global Catalogue of Microorganisms (GCM) 10K type strain sequencing project: providing services to taxonomists for standard genome sequencing and annotation.</title>
        <authorList>
            <consortium name="The Broad Institute Genomics Platform"/>
            <consortium name="The Broad Institute Genome Sequencing Center for Infectious Disease"/>
            <person name="Wu L."/>
            <person name="Ma J."/>
        </authorList>
    </citation>
    <scope>NUCLEOTIDE SEQUENCE [LARGE SCALE GENOMIC DNA]</scope>
    <source>
        <strain evidence="2">IBRC-M 10703</strain>
    </source>
</reference>
<dbReference type="RefSeq" id="WP_379496188.1">
    <property type="nucleotide sequence ID" value="NZ_JBHSAO010000006.1"/>
</dbReference>
<accession>A0ABV8GY19</accession>
<dbReference type="EMBL" id="JBHSAO010000006">
    <property type="protein sequence ID" value="MFC4023683.1"/>
    <property type="molecule type" value="Genomic_DNA"/>
</dbReference>
<organism evidence="1 2">
    <name type="scientific">Oceanobacillus longus</name>
    <dbReference type="NCBI Taxonomy" id="930120"/>
    <lineage>
        <taxon>Bacteria</taxon>
        <taxon>Bacillati</taxon>
        <taxon>Bacillota</taxon>
        <taxon>Bacilli</taxon>
        <taxon>Bacillales</taxon>
        <taxon>Bacillaceae</taxon>
        <taxon>Oceanobacillus</taxon>
    </lineage>
</organism>
<gene>
    <name evidence="1" type="ORF">ACFOUV_07755</name>
</gene>
<evidence type="ECO:0000313" key="1">
    <source>
        <dbReference type="EMBL" id="MFC4023683.1"/>
    </source>
</evidence>
<proteinExistence type="predicted"/>
<name>A0ABV8GY19_9BACI</name>
<comment type="caution">
    <text evidence="1">The sequence shown here is derived from an EMBL/GenBank/DDBJ whole genome shotgun (WGS) entry which is preliminary data.</text>
</comment>
<sequence length="106" mass="12188">MEKGKYYVNVGTGEISKNRYQNNDDYVIHANSEDIALLRATMENMHGASFDSFIRAHIPIVPYHNDKANDEYDINITEAFRMLHQLGDEQTKSHIESMGILSDNHM</sequence>
<keyword evidence="2" id="KW-1185">Reference proteome</keyword>
<protein>
    <submittedName>
        <fullName evidence="1">Hydrolase</fullName>
    </submittedName>
</protein>
<evidence type="ECO:0000313" key="2">
    <source>
        <dbReference type="Proteomes" id="UP001595772"/>
    </source>
</evidence>
<dbReference type="Proteomes" id="UP001595772">
    <property type="component" value="Unassembled WGS sequence"/>
</dbReference>
<keyword evidence="1" id="KW-0378">Hydrolase</keyword>